<keyword evidence="2" id="KW-1185">Reference proteome</keyword>
<dbReference type="EMBL" id="CM042010">
    <property type="protein sequence ID" value="KAI3782348.1"/>
    <property type="molecule type" value="Genomic_DNA"/>
</dbReference>
<accession>A0ACB9GFS7</accession>
<organism evidence="1 2">
    <name type="scientific">Cichorium intybus</name>
    <name type="common">Chicory</name>
    <dbReference type="NCBI Taxonomy" id="13427"/>
    <lineage>
        <taxon>Eukaryota</taxon>
        <taxon>Viridiplantae</taxon>
        <taxon>Streptophyta</taxon>
        <taxon>Embryophyta</taxon>
        <taxon>Tracheophyta</taxon>
        <taxon>Spermatophyta</taxon>
        <taxon>Magnoliopsida</taxon>
        <taxon>eudicotyledons</taxon>
        <taxon>Gunneridae</taxon>
        <taxon>Pentapetalae</taxon>
        <taxon>asterids</taxon>
        <taxon>campanulids</taxon>
        <taxon>Asterales</taxon>
        <taxon>Asteraceae</taxon>
        <taxon>Cichorioideae</taxon>
        <taxon>Cichorieae</taxon>
        <taxon>Cichoriinae</taxon>
        <taxon>Cichorium</taxon>
    </lineage>
</organism>
<evidence type="ECO:0000313" key="2">
    <source>
        <dbReference type="Proteomes" id="UP001055811"/>
    </source>
</evidence>
<comment type="caution">
    <text evidence="1">The sequence shown here is derived from an EMBL/GenBank/DDBJ whole genome shotgun (WGS) entry which is preliminary data.</text>
</comment>
<gene>
    <name evidence="1" type="ORF">L2E82_12393</name>
</gene>
<sequence>MEVFLKPNGAKFVTYEKKYKEDARELKAIVSGESPINWEKALPIFCRHWSRHIAHGSVLETEWNAKFVAYEKKYKEDARELKALVSGESPINWEKALLVFPYIS</sequence>
<reference evidence="1 2" key="2">
    <citation type="journal article" date="2022" name="Mol. Ecol. Resour.">
        <title>The genomes of chicory, endive, great burdock and yacon provide insights into Asteraceae paleo-polyploidization history and plant inulin production.</title>
        <authorList>
            <person name="Fan W."/>
            <person name="Wang S."/>
            <person name="Wang H."/>
            <person name="Wang A."/>
            <person name="Jiang F."/>
            <person name="Liu H."/>
            <person name="Zhao H."/>
            <person name="Xu D."/>
            <person name="Zhang Y."/>
        </authorList>
    </citation>
    <scope>NUCLEOTIDE SEQUENCE [LARGE SCALE GENOMIC DNA]</scope>
    <source>
        <strain evidence="2">cv. Punajuju</strain>
        <tissue evidence="1">Leaves</tissue>
    </source>
</reference>
<reference evidence="2" key="1">
    <citation type="journal article" date="2022" name="Mol. Ecol. Resour.">
        <title>The genomes of chicory, endive, great burdock and yacon provide insights into Asteraceae palaeo-polyploidization history and plant inulin production.</title>
        <authorList>
            <person name="Fan W."/>
            <person name="Wang S."/>
            <person name="Wang H."/>
            <person name="Wang A."/>
            <person name="Jiang F."/>
            <person name="Liu H."/>
            <person name="Zhao H."/>
            <person name="Xu D."/>
            <person name="Zhang Y."/>
        </authorList>
    </citation>
    <scope>NUCLEOTIDE SEQUENCE [LARGE SCALE GENOMIC DNA]</scope>
    <source>
        <strain evidence="2">cv. Punajuju</strain>
    </source>
</reference>
<dbReference type="Proteomes" id="UP001055811">
    <property type="component" value="Linkage Group LG02"/>
</dbReference>
<name>A0ACB9GFS7_CICIN</name>
<protein>
    <submittedName>
        <fullName evidence="1">Uncharacterized protein</fullName>
    </submittedName>
</protein>
<proteinExistence type="predicted"/>
<evidence type="ECO:0000313" key="1">
    <source>
        <dbReference type="EMBL" id="KAI3782348.1"/>
    </source>
</evidence>